<dbReference type="RefSeq" id="WP_209146089.1">
    <property type="nucleotide sequence ID" value="NZ_JAGHKP010000002.1"/>
</dbReference>
<gene>
    <name evidence="1" type="ORF">J7I43_12890</name>
</gene>
<sequence>MLKTEKILLGLMAFLMVSCSNISQYCRHGGAAAGYLGQVLELRQKAGASLPVSTTDVPMTRVWVDTAAVNVSWKQLADVIFDRKWDEKMQMPMLYPSFSRNIKAMNGKTIVISGYVIPVDVKGGMYVLSANPNSSCFFCGGAGPETIMALKFKSGKPEFETDDYVKFKGKLRLNEKNIYELYYNLDDAVLIGK</sequence>
<comment type="caution">
    <text evidence="1">The sequence shown here is derived from an EMBL/GenBank/DDBJ whole genome shotgun (WGS) entry which is preliminary data.</text>
</comment>
<evidence type="ECO:0000313" key="1">
    <source>
        <dbReference type="EMBL" id="MBO9153115.1"/>
    </source>
</evidence>
<reference evidence="2" key="1">
    <citation type="submission" date="2021-03" db="EMBL/GenBank/DDBJ databases">
        <title>Assistant Professor.</title>
        <authorList>
            <person name="Huq M.A."/>
        </authorList>
    </citation>
    <scope>NUCLEOTIDE SEQUENCE [LARGE SCALE GENOMIC DNA]</scope>
    <source>
        <strain evidence="2">MAH-28</strain>
    </source>
</reference>
<organism evidence="1 2">
    <name type="scientific">Chitinophaga chungangae</name>
    <dbReference type="NCBI Taxonomy" id="2821488"/>
    <lineage>
        <taxon>Bacteria</taxon>
        <taxon>Pseudomonadati</taxon>
        <taxon>Bacteroidota</taxon>
        <taxon>Chitinophagia</taxon>
        <taxon>Chitinophagales</taxon>
        <taxon>Chitinophagaceae</taxon>
        <taxon>Chitinophaga</taxon>
    </lineage>
</organism>
<dbReference type="EMBL" id="JAGHKP010000002">
    <property type="protein sequence ID" value="MBO9153115.1"/>
    <property type="molecule type" value="Genomic_DNA"/>
</dbReference>
<evidence type="ECO:0000313" key="2">
    <source>
        <dbReference type="Proteomes" id="UP000679126"/>
    </source>
</evidence>
<dbReference type="Proteomes" id="UP000679126">
    <property type="component" value="Unassembled WGS sequence"/>
</dbReference>
<protein>
    <recommendedName>
        <fullName evidence="3">DUF3299 domain-containing protein</fullName>
    </recommendedName>
</protein>
<keyword evidence="2" id="KW-1185">Reference proteome</keyword>
<proteinExistence type="predicted"/>
<dbReference type="PROSITE" id="PS51257">
    <property type="entry name" value="PROKAR_LIPOPROTEIN"/>
    <property type="match status" value="1"/>
</dbReference>
<name>A0ABS3YF84_9BACT</name>
<evidence type="ECO:0008006" key="3">
    <source>
        <dbReference type="Google" id="ProtNLM"/>
    </source>
</evidence>
<dbReference type="Gene3D" id="2.40.50.870">
    <property type="entry name" value="Protein of unknown function (DUF3299)"/>
    <property type="match status" value="1"/>
</dbReference>
<accession>A0ABS3YF84</accession>